<keyword evidence="4" id="KW-1185">Reference proteome</keyword>
<dbReference type="InterPro" id="IPR052339">
    <property type="entry name" value="Fe-S_Maturation_MIP18"/>
</dbReference>
<dbReference type="PANTHER" id="PTHR42831:SF3">
    <property type="entry name" value="1,2-PHENYLACETYL-COA EPOXIDASE, SUBUNIT D-RELATED"/>
    <property type="match status" value="1"/>
</dbReference>
<dbReference type="Pfam" id="PF23451">
    <property type="entry name" value="Zn_ribbon_PaaD"/>
    <property type="match status" value="1"/>
</dbReference>
<accession>A0A918YSX7</accession>
<evidence type="ECO:0000313" key="4">
    <source>
        <dbReference type="Proteomes" id="UP000655443"/>
    </source>
</evidence>
<dbReference type="AlphaFoldDB" id="A0A918YSX7"/>
<gene>
    <name evidence="3" type="primary">paaD</name>
    <name evidence="3" type="ORF">GCM10010339_76750</name>
</gene>
<dbReference type="Pfam" id="PF01883">
    <property type="entry name" value="FeS_assembly_P"/>
    <property type="match status" value="1"/>
</dbReference>
<evidence type="ECO:0000313" key="3">
    <source>
        <dbReference type="EMBL" id="GHE12647.1"/>
    </source>
</evidence>
<dbReference type="NCBIfam" id="TIGR02159">
    <property type="entry name" value="PA_CoA_Oxy4"/>
    <property type="match status" value="1"/>
</dbReference>
<dbReference type="PANTHER" id="PTHR42831">
    <property type="entry name" value="FE-S PROTEIN MATURATION AUXILIARY FACTOR YITW"/>
    <property type="match status" value="1"/>
</dbReference>
<comment type="caution">
    <text evidence="3">The sequence shown here is derived from an EMBL/GenBank/DDBJ whole genome shotgun (WGS) entry which is preliminary data.</text>
</comment>
<organism evidence="3 4">
    <name type="scientific">Streptomyces alanosinicus</name>
    <dbReference type="NCBI Taxonomy" id="68171"/>
    <lineage>
        <taxon>Bacteria</taxon>
        <taxon>Bacillati</taxon>
        <taxon>Actinomycetota</taxon>
        <taxon>Actinomycetes</taxon>
        <taxon>Kitasatosporales</taxon>
        <taxon>Streptomycetaceae</taxon>
        <taxon>Streptomyces</taxon>
    </lineage>
</organism>
<dbReference type="InterPro" id="IPR002744">
    <property type="entry name" value="MIP18-like"/>
</dbReference>
<reference evidence="3" key="2">
    <citation type="submission" date="2020-09" db="EMBL/GenBank/DDBJ databases">
        <authorList>
            <person name="Sun Q."/>
            <person name="Ohkuma M."/>
        </authorList>
    </citation>
    <scope>NUCLEOTIDE SEQUENCE</scope>
    <source>
        <strain evidence="3">JCM 4714</strain>
    </source>
</reference>
<name>A0A918YSX7_9ACTN</name>
<dbReference type="Proteomes" id="UP000655443">
    <property type="component" value="Unassembled WGS sequence"/>
</dbReference>
<dbReference type="Gene3D" id="3.30.300.130">
    <property type="entry name" value="Fe-S cluster assembly (FSCA)"/>
    <property type="match status" value="1"/>
</dbReference>
<feature type="domain" description="MIP18 family-like" evidence="1">
    <location>
        <begin position="5"/>
        <end position="76"/>
    </location>
</feature>
<dbReference type="RefSeq" id="WP_189958223.1">
    <property type="nucleotide sequence ID" value="NZ_BMVG01000035.1"/>
</dbReference>
<protein>
    <submittedName>
        <fullName evidence="3">Phenylacetic acid degradation protein PaaD</fullName>
    </submittedName>
</protein>
<dbReference type="InterPro" id="IPR011883">
    <property type="entry name" value="PaaD-like"/>
</dbReference>
<reference evidence="3" key="1">
    <citation type="journal article" date="2014" name="Int. J. Syst. Evol. Microbiol.">
        <title>Complete genome sequence of Corynebacterium casei LMG S-19264T (=DSM 44701T), isolated from a smear-ripened cheese.</title>
        <authorList>
            <consortium name="US DOE Joint Genome Institute (JGI-PGF)"/>
            <person name="Walter F."/>
            <person name="Albersmeier A."/>
            <person name="Kalinowski J."/>
            <person name="Ruckert C."/>
        </authorList>
    </citation>
    <scope>NUCLEOTIDE SEQUENCE</scope>
    <source>
        <strain evidence="3">JCM 4714</strain>
    </source>
</reference>
<dbReference type="InterPro" id="IPR056572">
    <property type="entry name" value="Zn_ribbon_PaaD"/>
</dbReference>
<feature type="domain" description="PaaD zinc beta ribbon" evidence="2">
    <location>
        <begin position="135"/>
        <end position="177"/>
    </location>
</feature>
<evidence type="ECO:0000259" key="2">
    <source>
        <dbReference type="Pfam" id="PF23451"/>
    </source>
</evidence>
<dbReference type="EMBL" id="BMVG01000035">
    <property type="protein sequence ID" value="GHE12647.1"/>
    <property type="molecule type" value="Genomic_DNA"/>
</dbReference>
<dbReference type="InterPro" id="IPR034904">
    <property type="entry name" value="FSCA_dom_sf"/>
</dbReference>
<proteinExistence type="predicted"/>
<evidence type="ECO:0000259" key="1">
    <source>
        <dbReference type="Pfam" id="PF01883"/>
    </source>
</evidence>
<dbReference type="SUPFAM" id="SSF117916">
    <property type="entry name" value="Fe-S cluster assembly (FSCA) domain-like"/>
    <property type="match status" value="1"/>
</dbReference>
<sequence>MVTAERIRAAVAAVPDPEIRVVTIAELGILREVSVDGDGSTAVTITPTYVGCPAMDTIRADIRAAARRAGAPDVRVDTVWSPAWTTRWIGEEARAKLAAAGIAPPGDLPESSGDLPEPVGAAPAGTRLLPLAVTGTPPAPACPRCGGRAERLARFGSTACKSLWRCESCGEPFDHFKEH</sequence>